<keyword evidence="10 11" id="KW-0472">Membrane</keyword>
<dbReference type="PANTHER" id="PTHR13929:SF0">
    <property type="entry name" value="UBIA PRENYLTRANSFERASE DOMAIN-CONTAINING PROTEIN 1"/>
    <property type="match status" value="1"/>
</dbReference>
<evidence type="ECO:0000256" key="2">
    <source>
        <dbReference type="ARBA" id="ARBA00004863"/>
    </source>
</evidence>
<evidence type="ECO:0000313" key="13">
    <source>
        <dbReference type="Proteomes" id="UP000076420"/>
    </source>
</evidence>
<evidence type="ECO:0000256" key="5">
    <source>
        <dbReference type="ARBA" id="ARBA00022602"/>
    </source>
</evidence>
<dbReference type="GO" id="GO:0004659">
    <property type="term" value="F:prenyltransferase activity"/>
    <property type="evidence" value="ECO:0007669"/>
    <property type="project" value="UniProtKB-KW"/>
</dbReference>
<evidence type="ECO:0000256" key="1">
    <source>
        <dbReference type="ARBA" id="ARBA00004225"/>
    </source>
</evidence>
<accession>A0A2C9K4C5</accession>
<organism evidence="12 13">
    <name type="scientific">Biomphalaria glabrata</name>
    <name type="common">Bloodfluke planorb</name>
    <name type="synonym">Freshwater snail</name>
    <dbReference type="NCBI Taxonomy" id="6526"/>
    <lineage>
        <taxon>Eukaryota</taxon>
        <taxon>Metazoa</taxon>
        <taxon>Spiralia</taxon>
        <taxon>Lophotrochozoa</taxon>
        <taxon>Mollusca</taxon>
        <taxon>Gastropoda</taxon>
        <taxon>Heterobranchia</taxon>
        <taxon>Euthyneura</taxon>
        <taxon>Panpulmonata</taxon>
        <taxon>Hygrophila</taxon>
        <taxon>Lymnaeoidea</taxon>
        <taxon>Planorbidae</taxon>
        <taxon>Biomphalaria</taxon>
    </lineage>
</organism>
<dbReference type="AlphaFoldDB" id="A0A2C9K4C5"/>
<dbReference type="CDD" id="cd13962">
    <property type="entry name" value="PT_UbiA_UBIAD1"/>
    <property type="match status" value="1"/>
</dbReference>
<dbReference type="GeneID" id="106050722"/>
<keyword evidence="5" id="KW-0637">Prenyltransferase</keyword>
<feature type="transmembrane region" description="Helical" evidence="11">
    <location>
        <begin position="242"/>
        <end position="264"/>
    </location>
</feature>
<dbReference type="VEuPathDB" id="VectorBase:BGLB012964"/>
<evidence type="ECO:0000313" key="15">
    <source>
        <dbReference type="RefSeq" id="XP_013061206.1"/>
    </source>
</evidence>
<comment type="pathway">
    <text evidence="2">Quinol/quinone metabolism; menaquinone biosynthesis.</text>
</comment>
<evidence type="ECO:0000256" key="7">
    <source>
        <dbReference type="ARBA" id="ARBA00022692"/>
    </source>
</evidence>
<keyword evidence="14" id="KW-1185">Reference proteome</keyword>
<dbReference type="GO" id="GO:0042371">
    <property type="term" value="P:vitamin K biosynthetic process"/>
    <property type="evidence" value="ECO:0007669"/>
    <property type="project" value="TreeGrafter"/>
</dbReference>
<reference evidence="15" key="2">
    <citation type="submission" date="2025-04" db="UniProtKB">
        <authorList>
            <consortium name="RefSeq"/>
        </authorList>
    </citation>
    <scope>IDENTIFICATION</scope>
</reference>
<dbReference type="GO" id="GO:0031966">
    <property type="term" value="C:mitochondrial membrane"/>
    <property type="evidence" value="ECO:0007669"/>
    <property type="project" value="UniProtKB-SubCell"/>
</dbReference>
<dbReference type="KEGG" id="bgt:106050722"/>
<feature type="transmembrane region" description="Helical" evidence="11">
    <location>
        <begin position="302"/>
        <end position="335"/>
    </location>
</feature>
<dbReference type="Proteomes" id="UP000076420">
    <property type="component" value="Unassembled WGS sequence"/>
</dbReference>
<dbReference type="Gene3D" id="1.10.357.140">
    <property type="entry name" value="UbiA prenyltransferase"/>
    <property type="match status" value="1"/>
</dbReference>
<feature type="transmembrane region" description="Helical" evidence="11">
    <location>
        <begin position="191"/>
        <end position="212"/>
    </location>
</feature>
<feature type="transmembrane region" description="Helical" evidence="11">
    <location>
        <begin position="372"/>
        <end position="391"/>
    </location>
</feature>
<dbReference type="Pfam" id="PF01040">
    <property type="entry name" value="UbiA"/>
    <property type="match status" value="1"/>
</dbReference>
<dbReference type="GO" id="GO:0009234">
    <property type="term" value="P:menaquinone biosynthetic process"/>
    <property type="evidence" value="ECO:0007669"/>
    <property type="project" value="UniProtKB-UniPathway"/>
</dbReference>
<keyword evidence="8 11" id="KW-1133">Transmembrane helix</keyword>
<evidence type="ECO:0000256" key="3">
    <source>
        <dbReference type="ARBA" id="ARBA00005985"/>
    </source>
</evidence>
<dbReference type="RefSeq" id="XP_013061206.1">
    <property type="nucleotide sequence ID" value="XM_013205752.2"/>
</dbReference>
<dbReference type="STRING" id="6526.A0A2C9K4C5"/>
<protein>
    <submittedName>
        <fullName evidence="15">UbiA prenyltransferase domain-containing protein 1-like isoform X1</fullName>
    </submittedName>
</protein>
<keyword evidence="4" id="KW-0474">Menaquinone biosynthesis</keyword>
<dbReference type="PANTHER" id="PTHR13929">
    <property type="entry name" value="1,4-DIHYDROXY-2-NAPHTHOATE OCTAPRENYLTRANSFERASE"/>
    <property type="match status" value="1"/>
</dbReference>
<name>A0A2C9K4C5_BIOGL</name>
<dbReference type="GO" id="GO:0005783">
    <property type="term" value="C:endoplasmic reticulum"/>
    <property type="evidence" value="ECO:0007669"/>
    <property type="project" value="TreeGrafter"/>
</dbReference>
<feature type="transmembrane region" description="Helical" evidence="11">
    <location>
        <begin position="219"/>
        <end position="236"/>
    </location>
</feature>
<dbReference type="OrthoDB" id="203513at2759"/>
<comment type="similarity">
    <text evidence="3">Belongs to the UbiA prenyltransferase family.</text>
</comment>
<evidence type="ECO:0000256" key="10">
    <source>
        <dbReference type="ARBA" id="ARBA00023136"/>
    </source>
</evidence>
<gene>
    <name evidence="12" type="primary">106050722</name>
    <name evidence="15" type="synonym">LOC106050722</name>
</gene>
<evidence type="ECO:0000256" key="8">
    <source>
        <dbReference type="ARBA" id="ARBA00022989"/>
    </source>
</evidence>
<proteinExistence type="inferred from homology"/>
<dbReference type="OMA" id="QWIEGAR"/>
<dbReference type="VEuPathDB" id="VectorBase:BGLAX_046011"/>
<dbReference type="InterPro" id="IPR044878">
    <property type="entry name" value="UbiA_sf"/>
</dbReference>
<evidence type="ECO:0000256" key="9">
    <source>
        <dbReference type="ARBA" id="ARBA00023128"/>
    </source>
</evidence>
<evidence type="ECO:0000313" key="12">
    <source>
        <dbReference type="EnsemblMetazoa" id="BGLB012964-PB"/>
    </source>
</evidence>
<dbReference type="InterPro" id="IPR026046">
    <property type="entry name" value="UBIAD1"/>
</dbReference>
<dbReference type="UniPathway" id="UPA00079"/>
<evidence type="ECO:0000313" key="14">
    <source>
        <dbReference type="Proteomes" id="UP001165740"/>
    </source>
</evidence>
<dbReference type="Proteomes" id="UP001165740">
    <property type="component" value="Chromosome 13"/>
</dbReference>
<dbReference type="GO" id="GO:0000139">
    <property type="term" value="C:Golgi membrane"/>
    <property type="evidence" value="ECO:0007669"/>
    <property type="project" value="TreeGrafter"/>
</dbReference>
<evidence type="ECO:0000256" key="4">
    <source>
        <dbReference type="ARBA" id="ARBA00022428"/>
    </source>
</evidence>
<dbReference type="EnsemblMetazoa" id="BGLB012964-RD">
    <property type="protein sequence ID" value="BGLB012964-PD"/>
    <property type="gene ID" value="BGLB012964"/>
</dbReference>
<comment type="subcellular location">
    <subcellularLocation>
        <location evidence="1">Mitochondrion membrane</location>
        <topology evidence="1">Multi-pass membrane protein</topology>
    </subcellularLocation>
</comment>
<reference evidence="12" key="1">
    <citation type="submission" date="2020-05" db="UniProtKB">
        <authorList>
            <consortium name="EnsemblMetazoa"/>
        </authorList>
    </citation>
    <scope>IDENTIFICATION</scope>
    <source>
        <strain evidence="12">BB02</strain>
    </source>
</reference>
<keyword evidence="6" id="KW-0808">Transferase</keyword>
<keyword evidence="9" id="KW-0496">Mitochondrion</keyword>
<keyword evidence="7 11" id="KW-0812">Transmembrane</keyword>
<dbReference type="EnsemblMetazoa" id="BGLB012964-RB">
    <property type="protein sequence ID" value="BGLB012964-PB"/>
    <property type="gene ID" value="BGLB012964"/>
</dbReference>
<sequence>MNITNLTTLDQKTDVTGTLCCNDSTQPRVPHVKIQLPLIETATQTEEWIPTGFQSNVSSSEKPPPFERKITNNIDSYSMFEDTMSTSNNHKDFRNFRFIPIKKGKLSKYLIALRPWSFTASITPVALGSCLAYKTQGVFNISIFFAAIVTALCVHAAGNLVNTYFDFVKGIDNKKSDDRTLVDNILLPNDVVTLGAMFYVAGCVGFMLLNIMSPAKMEHLALIYFCGLSSSFFYTGGLGLKYIALGDLLIVLTFGPLTVVFSYLSQTGQLSLTPLIYAIPLALNTEAILHSNNTRDMESDRLAGALTVAIILGKTGSYCLFCFLLFVPYIVYIIVGLNYSPWMLLPAISIFSVFALEKDFRRGNLDTVPHQVARLNLIMGSLYIAAIYLAHPDTLPSLTHLN</sequence>
<evidence type="ECO:0000256" key="11">
    <source>
        <dbReference type="SAM" id="Phobius"/>
    </source>
</evidence>
<dbReference type="InterPro" id="IPR000537">
    <property type="entry name" value="UbiA_prenyltransferase"/>
</dbReference>
<dbReference type="FunFam" id="1.10.357.140:FF:000005">
    <property type="entry name" value="UbiA prenyltransferase domain-containing protein 1"/>
    <property type="match status" value="1"/>
</dbReference>
<evidence type="ECO:0000256" key="6">
    <source>
        <dbReference type="ARBA" id="ARBA00022679"/>
    </source>
</evidence>
<feature type="transmembrane region" description="Helical" evidence="11">
    <location>
        <begin position="137"/>
        <end position="157"/>
    </location>
</feature>